<dbReference type="NCBIfam" id="NF033550">
    <property type="entry name" value="transpos_ISL3"/>
    <property type="match status" value="1"/>
</dbReference>
<gene>
    <name evidence="2" type="ORF">FC60_GL000584</name>
</gene>
<sequence length="439" mass="50897">MNNHIKTLTGLEDPYLEFESNDDNQQIELVGDYQLIRLVQSNVPSPQCHRCKAKMVKNGTYKPVFIHCPEIGGKSLFAAVRKQKFLCKHCGASSLSEIKGVKYRCSIANAIKRRAPVYLADNISVKDIAKLTDVSASTVQRVLVASKDLVKPQYDWLPQAISFDDFKSGNGSNMSILMINPVNHRTIDVIESRKGKALLASFFKFSHQARCQVRYVIVDLYQPYRKLIKEAFPNAIIIAEPFHVITQAYRALQSVRINVMKQYGSDSREYRALKSLWKLIMKDQKQLKYDNFHSRRNFRYAQLSDSEVVDLLLDMSDELKTAYEYYQTLLKAMRDHDPKQLQELLKTKLTLLPTPFQRTQRTLRQHKEEILNQFKHQYSNGIIEGRMNRIKVIKRTAFGYRNFENFKIRILLECRSISFSIEKTTKGKRPTIKQLVQSA</sequence>
<accession>A0A0R1VHK6</accession>
<dbReference type="PANTHER" id="PTHR33498">
    <property type="entry name" value="TRANSPOSASE FOR INSERTION SEQUENCE ELEMENT IS1557"/>
    <property type="match status" value="1"/>
</dbReference>
<name>A0A0R1VHK6_9LACO</name>
<dbReference type="Pfam" id="PF01610">
    <property type="entry name" value="DDE_Tnp_ISL3"/>
    <property type="match status" value="1"/>
</dbReference>
<evidence type="ECO:0000313" key="3">
    <source>
        <dbReference type="Proteomes" id="UP000051739"/>
    </source>
</evidence>
<dbReference type="PANTHER" id="PTHR33498:SF1">
    <property type="entry name" value="TRANSPOSASE FOR INSERTION SEQUENCE ELEMENT IS1557"/>
    <property type="match status" value="1"/>
</dbReference>
<protein>
    <submittedName>
        <fullName evidence="2">Transposase ISLasa4v</fullName>
    </submittedName>
</protein>
<dbReference type="RefSeq" id="WP_056937620.1">
    <property type="nucleotide sequence ID" value="NZ_AZFN01000017.1"/>
</dbReference>
<evidence type="ECO:0000313" key="2">
    <source>
        <dbReference type="EMBL" id="KRM01452.1"/>
    </source>
</evidence>
<dbReference type="InterPro" id="IPR047951">
    <property type="entry name" value="Transpos_ISL3"/>
</dbReference>
<organism evidence="2 3">
    <name type="scientific">Limosilactobacillus gastricus DSM 16045</name>
    <dbReference type="NCBI Taxonomy" id="1423749"/>
    <lineage>
        <taxon>Bacteria</taxon>
        <taxon>Bacillati</taxon>
        <taxon>Bacillota</taxon>
        <taxon>Bacilli</taxon>
        <taxon>Lactobacillales</taxon>
        <taxon>Lactobacillaceae</taxon>
        <taxon>Limosilactobacillus</taxon>
    </lineage>
</organism>
<dbReference type="EMBL" id="AZFN01000017">
    <property type="protein sequence ID" value="KRM01452.1"/>
    <property type="molecule type" value="Genomic_DNA"/>
</dbReference>
<keyword evidence="3" id="KW-1185">Reference proteome</keyword>
<comment type="caution">
    <text evidence="2">The sequence shown here is derived from an EMBL/GenBank/DDBJ whole genome shotgun (WGS) entry which is preliminary data.</text>
</comment>
<dbReference type="AlphaFoldDB" id="A0A0R1VHK6"/>
<feature type="domain" description="Transposase IS204/IS1001/IS1096/IS1165 DDE" evidence="1">
    <location>
        <begin position="161"/>
        <end position="410"/>
    </location>
</feature>
<dbReference type="PATRIC" id="fig|1423749.3.peg.588"/>
<proteinExistence type="predicted"/>
<evidence type="ECO:0000259" key="1">
    <source>
        <dbReference type="Pfam" id="PF01610"/>
    </source>
</evidence>
<dbReference type="PROSITE" id="PS00356">
    <property type="entry name" value="HTH_LACI_1"/>
    <property type="match status" value="1"/>
</dbReference>
<dbReference type="Proteomes" id="UP000051739">
    <property type="component" value="Unassembled WGS sequence"/>
</dbReference>
<reference evidence="2 3" key="1">
    <citation type="journal article" date="2015" name="Genome Announc.">
        <title>Expanding the biotechnology potential of lactobacilli through comparative genomics of 213 strains and associated genera.</title>
        <authorList>
            <person name="Sun Z."/>
            <person name="Harris H.M."/>
            <person name="McCann A."/>
            <person name="Guo C."/>
            <person name="Argimon S."/>
            <person name="Zhang W."/>
            <person name="Yang X."/>
            <person name="Jeffery I.B."/>
            <person name="Cooney J.C."/>
            <person name="Kagawa T.F."/>
            <person name="Liu W."/>
            <person name="Song Y."/>
            <person name="Salvetti E."/>
            <person name="Wrobel A."/>
            <person name="Rasinkangas P."/>
            <person name="Parkhill J."/>
            <person name="Rea M.C."/>
            <person name="O'Sullivan O."/>
            <person name="Ritari J."/>
            <person name="Douillard F.P."/>
            <person name="Paul Ross R."/>
            <person name="Yang R."/>
            <person name="Briner A.E."/>
            <person name="Felis G.E."/>
            <person name="de Vos W.M."/>
            <person name="Barrangou R."/>
            <person name="Klaenhammer T.R."/>
            <person name="Caufield P.W."/>
            <person name="Cui Y."/>
            <person name="Zhang H."/>
            <person name="O'Toole P.W."/>
        </authorList>
    </citation>
    <scope>NUCLEOTIDE SEQUENCE [LARGE SCALE GENOMIC DNA]</scope>
    <source>
        <strain evidence="2 3">DSM 16045</strain>
    </source>
</reference>
<dbReference type="InterPro" id="IPR002560">
    <property type="entry name" value="Transposase_DDE"/>
</dbReference>